<dbReference type="Proteomes" id="UP000015464">
    <property type="component" value="Unassembled WGS sequence"/>
</dbReference>
<evidence type="ECO:0000313" key="2">
    <source>
        <dbReference type="Proteomes" id="UP000015464"/>
    </source>
</evidence>
<keyword evidence="2" id="KW-1185">Reference proteome</keyword>
<dbReference type="AlphaFoldDB" id="S9WWM1"/>
<dbReference type="HOGENOM" id="CLU_2442118_0_0_1"/>
<proteinExistence type="predicted"/>
<accession>S9WWM1</accession>
<dbReference type="EMBL" id="KE547001">
    <property type="protein sequence ID" value="EPY49152.1"/>
    <property type="molecule type" value="Genomic_DNA"/>
</dbReference>
<reference evidence="1 2" key="1">
    <citation type="journal article" date="2011" name="Science">
        <title>Comparative functional genomics of the fission yeasts.</title>
        <authorList>
            <person name="Rhind N."/>
            <person name="Chen Z."/>
            <person name="Yassour M."/>
            <person name="Thompson D.A."/>
            <person name="Haas B.J."/>
            <person name="Habib N."/>
            <person name="Wapinski I."/>
            <person name="Roy S."/>
            <person name="Lin M.F."/>
            <person name="Heiman D.I."/>
            <person name="Young S.K."/>
            <person name="Furuya K."/>
            <person name="Guo Y."/>
            <person name="Pidoux A."/>
            <person name="Chen H.M."/>
            <person name="Robbertse B."/>
            <person name="Goldberg J.M."/>
            <person name="Aoki K."/>
            <person name="Bayne E.H."/>
            <person name="Berlin A.M."/>
            <person name="Desjardins C.A."/>
            <person name="Dobbs E."/>
            <person name="Dukaj L."/>
            <person name="Fan L."/>
            <person name="FitzGerald M.G."/>
            <person name="French C."/>
            <person name="Gujja S."/>
            <person name="Hansen K."/>
            <person name="Keifenheim D."/>
            <person name="Levin J.Z."/>
            <person name="Mosher R.A."/>
            <person name="Mueller C.A."/>
            <person name="Pfiffner J."/>
            <person name="Priest M."/>
            <person name="Russ C."/>
            <person name="Smialowska A."/>
            <person name="Swoboda P."/>
            <person name="Sykes S.M."/>
            <person name="Vaughn M."/>
            <person name="Vengrova S."/>
            <person name="Yoder R."/>
            <person name="Zeng Q."/>
            <person name="Allshire R."/>
            <person name="Baulcombe D."/>
            <person name="Birren B.W."/>
            <person name="Brown W."/>
            <person name="Ekwall K."/>
            <person name="Kellis M."/>
            <person name="Leatherwood J."/>
            <person name="Levin H."/>
            <person name="Margalit H."/>
            <person name="Martienssen R."/>
            <person name="Nieduszynski C.A."/>
            <person name="Spatafora J.W."/>
            <person name="Friedman N."/>
            <person name="Dalgaard J.Z."/>
            <person name="Baumann P."/>
            <person name="Niki H."/>
            <person name="Regev A."/>
            <person name="Nusbaum C."/>
        </authorList>
    </citation>
    <scope>NUCLEOTIDE SEQUENCE [LARGE SCALE GENOMIC DNA]</scope>
    <source>
        <strain evidence="2">OY26 / ATCC MYA-4695 / CBS 11777 / NBRC 106824 / NRRL Y48691</strain>
    </source>
</reference>
<dbReference type="GeneID" id="25039305"/>
<evidence type="ECO:0000313" key="1">
    <source>
        <dbReference type="EMBL" id="EPY49152.1"/>
    </source>
</evidence>
<name>S9WWM1_SCHCR</name>
<protein>
    <submittedName>
        <fullName evidence="1">Uncharacterized protein</fullName>
    </submittedName>
</protein>
<gene>
    <name evidence="1" type="ORF">SPOG_04994</name>
</gene>
<dbReference type="RefSeq" id="XP_013026028.1">
    <property type="nucleotide sequence ID" value="XM_013170574.1"/>
</dbReference>
<sequence length="90" mass="9841">MGHFRCEFIFHQSHPSLLQYIFTSFFIFIHNSAEQKMCTVSVAAIKRATPKPIGEGDTEGAVRGSGFKRDNTFAASIIKDDTGASATDAI</sequence>
<organism evidence="1 2">
    <name type="scientific">Schizosaccharomyces cryophilus (strain OY26 / ATCC MYA-4695 / CBS 11777 / NBRC 106824 / NRRL Y48691)</name>
    <name type="common">Fission yeast</name>
    <dbReference type="NCBI Taxonomy" id="653667"/>
    <lineage>
        <taxon>Eukaryota</taxon>
        <taxon>Fungi</taxon>
        <taxon>Dikarya</taxon>
        <taxon>Ascomycota</taxon>
        <taxon>Taphrinomycotina</taxon>
        <taxon>Schizosaccharomycetes</taxon>
        <taxon>Schizosaccharomycetales</taxon>
        <taxon>Schizosaccharomycetaceae</taxon>
        <taxon>Schizosaccharomyces</taxon>
    </lineage>
</organism>